<keyword evidence="5 10" id="KW-0443">Lipid metabolism</keyword>
<dbReference type="InterPro" id="IPR012281">
    <property type="entry name" value="Phospholipid_synth_PlsX-like"/>
</dbReference>
<dbReference type="GO" id="GO:0043811">
    <property type="term" value="F:phosphate:acyl-[acyl carrier protein] acyltransferase activity"/>
    <property type="evidence" value="ECO:0007669"/>
    <property type="project" value="UniProtKB-UniRule"/>
</dbReference>
<comment type="subunit">
    <text evidence="9 10">Homodimer. Probably interacts with PlsY.</text>
</comment>
<dbReference type="InterPro" id="IPR003664">
    <property type="entry name" value="FA_synthesis"/>
</dbReference>
<keyword evidence="12" id="KW-1185">Reference proteome</keyword>
<keyword evidence="4 10" id="KW-0808">Transferase</keyword>
<evidence type="ECO:0000256" key="10">
    <source>
        <dbReference type="HAMAP-Rule" id="MF_00019"/>
    </source>
</evidence>
<dbReference type="PANTHER" id="PTHR30100">
    <property type="entry name" value="FATTY ACID/PHOSPHOLIPID SYNTHESIS PROTEIN PLSX"/>
    <property type="match status" value="1"/>
</dbReference>
<protein>
    <recommendedName>
        <fullName evidence="8 10">Phosphate acyltransferase</fullName>
        <ecNumber evidence="8 10">2.3.1.274</ecNumber>
    </recommendedName>
    <alternativeName>
        <fullName evidence="10">Acyl-ACP phosphotransacylase</fullName>
    </alternativeName>
    <alternativeName>
        <fullName evidence="10">Acyl-[acyl-carrier-protein]--phosphate acyltransferase</fullName>
    </alternativeName>
    <alternativeName>
        <fullName evidence="10">Phosphate-acyl-ACP acyltransferase</fullName>
    </alternativeName>
</protein>
<evidence type="ECO:0000256" key="5">
    <source>
        <dbReference type="ARBA" id="ARBA00023098"/>
    </source>
</evidence>
<dbReference type="Proteomes" id="UP000198534">
    <property type="component" value="Unassembled WGS sequence"/>
</dbReference>
<evidence type="ECO:0000256" key="2">
    <source>
        <dbReference type="ARBA" id="ARBA00022490"/>
    </source>
</evidence>
<gene>
    <name evidence="10" type="primary">plsX</name>
    <name evidence="11" type="ORF">SAMN05444487_10177</name>
</gene>
<comment type="pathway">
    <text evidence="10">Lipid metabolism; phospholipid metabolism.</text>
</comment>
<evidence type="ECO:0000256" key="6">
    <source>
        <dbReference type="ARBA" id="ARBA00023209"/>
    </source>
</evidence>
<keyword evidence="11" id="KW-0012">Acyltransferase</keyword>
<comment type="catalytic activity">
    <reaction evidence="1 10">
        <text>a fatty acyl-[ACP] + phosphate = an acyl phosphate + holo-[ACP]</text>
        <dbReference type="Rhea" id="RHEA:42292"/>
        <dbReference type="Rhea" id="RHEA-COMP:9685"/>
        <dbReference type="Rhea" id="RHEA-COMP:14125"/>
        <dbReference type="ChEBI" id="CHEBI:43474"/>
        <dbReference type="ChEBI" id="CHEBI:59918"/>
        <dbReference type="ChEBI" id="CHEBI:64479"/>
        <dbReference type="ChEBI" id="CHEBI:138651"/>
        <dbReference type="EC" id="2.3.1.274"/>
    </reaction>
</comment>
<dbReference type="GO" id="GO:0006633">
    <property type="term" value="P:fatty acid biosynthetic process"/>
    <property type="evidence" value="ECO:0007669"/>
    <property type="project" value="UniProtKB-UniRule"/>
</dbReference>
<accession>A0A1H2Q2D2</accession>
<dbReference type="HAMAP" id="MF_00019">
    <property type="entry name" value="PlsX"/>
    <property type="match status" value="1"/>
</dbReference>
<dbReference type="RefSeq" id="WP_091734565.1">
    <property type="nucleotide sequence ID" value="NZ_FNNQ01000001.1"/>
</dbReference>
<keyword evidence="7 10" id="KW-1208">Phospholipid metabolism</keyword>
<keyword evidence="6 10" id="KW-0594">Phospholipid biosynthesis</keyword>
<keyword evidence="3 10" id="KW-0444">Lipid biosynthesis</keyword>
<evidence type="ECO:0000256" key="4">
    <source>
        <dbReference type="ARBA" id="ARBA00022679"/>
    </source>
</evidence>
<comment type="similarity">
    <text evidence="10">Belongs to the PlsX family.</text>
</comment>
<dbReference type="GO" id="GO:0005737">
    <property type="term" value="C:cytoplasm"/>
    <property type="evidence" value="ECO:0007669"/>
    <property type="project" value="UniProtKB-SubCell"/>
</dbReference>
<dbReference type="PANTHER" id="PTHR30100:SF1">
    <property type="entry name" value="PHOSPHATE ACYLTRANSFERASE"/>
    <property type="match status" value="1"/>
</dbReference>
<sequence length="329" mass="35137">MRIAFDAMGGDHAPTAVIDGVLQAAKSWPDTEIVLVGKDEVVTPVLERAAMDHLSIRTATEVINAEDEPVRAIRRKKDSSMVVGCEMVKEGAADAFISAGNTGVLMAAGLFSTGRIPGIDRPALAPSFPTVTGGKVLVLDVGANPEARPEHLQQYALMGSVYVESGWGIARPRVGLLNIGTEENKGTSLQKEAFGLIKELPINFVGNVEARDVLEGVCDVLVCDGFSGNILLKNTEGVANAVFVKLKEEFTRNPLNKLAAAILKPSLKRFASSMDYKEYGGAPLLGLGGAIIKAHGSSDARAIYNAVRQARLFIERGVIRRISEDLERS</sequence>
<evidence type="ECO:0000256" key="1">
    <source>
        <dbReference type="ARBA" id="ARBA00001232"/>
    </source>
</evidence>
<dbReference type="OrthoDB" id="9806408at2"/>
<proteinExistence type="inferred from homology"/>
<organism evidence="11 12">
    <name type="scientific">Marininema mesophilum</name>
    <dbReference type="NCBI Taxonomy" id="1048340"/>
    <lineage>
        <taxon>Bacteria</taxon>
        <taxon>Bacillati</taxon>
        <taxon>Bacillota</taxon>
        <taxon>Bacilli</taxon>
        <taxon>Bacillales</taxon>
        <taxon>Thermoactinomycetaceae</taxon>
        <taxon>Marininema</taxon>
    </lineage>
</organism>
<dbReference type="EMBL" id="FNNQ01000001">
    <property type="protein sequence ID" value="SDW01307.1"/>
    <property type="molecule type" value="Genomic_DNA"/>
</dbReference>
<evidence type="ECO:0000256" key="8">
    <source>
        <dbReference type="ARBA" id="ARBA00024069"/>
    </source>
</evidence>
<dbReference type="UniPathway" id="UPA00085"/>
<evidence type="ECO:0000313" key="11">
    <source>
        <dbReference type="EMBL" id="SDW01307.1"/>
    </source>
</evidence>
<comment type="subcellular location">
    <subcellularLocation>
        <location evidence="10">Cytoplasm</location>
    </subcellularLocation>
    <text evidence="10">Associated with the membrane possibly through PlsY.</text>
</comment>
<dbReference type="EC" id="2.3.1.274" evidence="8 10"/>
<dbReference type="PIRSF" id="PIRSF002465">
    <property type="entry name" value="Phsphlp_syn_PlsX"/>
    <property type="match status" value="1"/>
</dbReference>
<evidence type="ECO:0000256" key="9">
    <source>
        <dbReference type="ARBA" id="ARBA00046608"/>
    </source>
</evidence>
<dbReference type="AlphaFoldDB" id="A0A1H2Q2D2"/>
<dbReference type="GO" id="GO:0008654">
    <property type="term" value="P:phospholipid biosynthetic process"/>
    <property type="evidence" value="ECO:0007669"/>
    <property type="project" value="UniProtKB-KW"/>
</dbReference>
<evidence type="ECO:0000313" key="12">
    <source>
        <dbReference type="Proteomes" id="UP000198534"/>
    </source>
</evidence>
<dbReference type="Pfam" id="PF02504">
    <property type="entry name" value="FA_synthesis"/>
    <property type="match status" value="1"/>
</dbReference>
<evidence type="ECO:0000256" key="3">
    <source>
        <dbReference type="ARBA" id="ARBA00022516"/>
    </source>
</evidence>
<comment type="function">
    <text evidence="10">Catalyzes the reversible formation of acyl-phosphate (acyl-PO(4)) from acyl-[acyl-carrier-protein] (acyl-ACP). This enzyme utilizes acyl-ACP as fatty acyl donor, but not acyl-CoA.</text>
</comment>
<dbReference type="NCBIfam" id="TIGR00182">
    <property type="entry name" value="plsX"/>
    <property type="match status" value="1"/>
</dbReference>
<evidence type="ECO:0000256" key="7">
    <source>
        <dbReference type="ARBA" id="ARBA00023264"/>
    </source>
</evidence>
<name>A0A1H2Q2D2_9BACL</name>
<dbReference type="SUPFAM" id="SSF53659">
    <property type="entry name" value="Isocitrate/Isopropylmalate dehydrogenase-like"/>
    <property type="match status" value="1"/>
</dbReference>
<dbReference type="Gene3D" id="3.40.718.10">
    <property type="entry name" value="Isopropylmalate Dehydrogenase"/>
    <property type="match status" value="1"/>
</dbReference>
<keyword evidence="2 10" id="KW-0963">Cytoplasm</keyword>
<reference evidence="11 12" key="1">
    <citation type="submission" date="2016-10" db="EMBL/GenBank/DDBJ databases">
        <authorList>
            <person name="de Groot N.N."/>
        </authorList>
    </citation>
    <scope>NUCLEOTIDE SEQUENCE [LARGE SCALE GENOMIC DNA]</scope>
    <source>
        <strain evidence="11 12">DSM 45610</strain>
    </source>
</reference>
<dbReference type="STRING" id="1048340.SAMN05444487_10177"/>